<sequence>MMKHFTFILIFFLGISTLFSQTKDTLKVKDTIPKPIPPEREAKNKAFYEQLKERFERHKATKDLTNLIEIDSPQDSVKKQQKTKPEAPNYGAYQGKIIRKITITTLDPFGFDERDLSKQPQKKLERYGNALHVKTREGTVRKFLLFKKNQPMDTLLLKETERVLRNQRYVRRALVQPVEVGQASDSVDIQVNVLDSWSLYFDGDLTDSRGWTRLTEQNLLGLGHEAYVTYRQYFSKFSDNGKGFGYVWRNIQNTYINLRTSYYTDYENFYDKSLAAERPLYSPLARWAGRIGYFENRYQDQSIIHSDSIYTPVLGTKTFDIFGSVVFPIKTTRNKDINTFIISTRFQNTYFFEKPAAIFDPEEYYANQDLVLTQLSLKRTNFKKARYIFRNGDVEDVGVGHTFFLTSGVLHKLRSTNPYFALGYSHARYADKGYYALNVEGGTFLKDKQLSQTVLRLEATLFSNLFTLGDWHFRQFFRSKIVVGFSRNENNRDRINLNGDNGILGFSSTRVYGTRKLVLSSQTQVYAPFQFIGFRFSPFLSADLAFIGQKETVFPQADMYSRLSIGFYISNDYLPFGAIQFSFGYYPRIPGSGNQIFKFTGVTNDDFRLQSFNYQAPYLVPYR</sequence>
<dbReference type="EMBL" id="CP014227">
    <property type="protein sequence ID" value="AMD85026.1"/>
    <property type="molecule type" value="Genomic_DNA"/>
</dbReference>
<dbReference type="Proteomes" id="UP000065822">
    <property type="component" value="Chromosome"/>
</dbReference>
<proteinExistence type="predicted"/>
<accession>A0ABM5XD08</accession>
<name>A0ABM5XD08_9FLAO</name>
<evidence type="ECO:0000313" key="1">
    <source>
        <dbReference type="EMBL" id="AMD85026.1"/>
    </source>
</evidence>
<evidence type="ECO:0000313" key="2">
    <source>
        <dbReference type="Proteomes" id="UP000065822"/>
    </source>
</evidence>
<keyword evidence="2" id="KW-1185">Reference proteome</keyword>
<organism evidence="1 2">
    <name type="scientific">Capnocytophaga haemolytica</name>
    <dbReference type="NCBI Taxonomy" id="45243"/>
    <lineage>
        <taxon>Bacteria</taxon>
        <taxon>Pseudomonadati</taxon>
        <taxon>Bacteroidota</taxon>
        <taxon>Flavobacteriia</taxon>
        <taxon>Flavobacteriales</taxon>
        <taxon>Flavobacteriaceae</taxon>
        <taxon>Capnocytophaga</taxon>
    </lineage>
</organism>
<reference evidence="1 2" key="1">
    <citation type="submission" date="2016-02" db="EMBL/GenBank/DDBJ databases">
        <authorList>
            <person name="Holder M.E."/>
            <person name="Ajami N.J."/>
            <person name="Petrosino J.F."/>
        </authorList>
    </citation>
    <scope>NUCLEOTIDE SEQUENCE [LARGE SCALE GENOMIC DNA]</scope>
    <source>
        <strain evidence="1 2">CCUG 32990</strain>
    </source>
</reference>
<dbReference type="RefSeq" id="WP_066429049.1">
    <property type="nucleotide sequence ID" value="NZ_CP014227.1"/>
</dbReference>
<dbReference type="Gene3D" id="3.10.20.310">
    <property type="entry name" value="membrane protein fhac"/>
    <property type="match status" value="1"/>
</dbReference>
<evidence type="ECO:0008006" key="3">
    <source>
        <dbReference type="Google" id="ProtNLM"/>
    </source>
</evidence>
<protein>
    <recommendedName>
        <fullName evidence="3">POTRA domain-containing protein</fullName>
    </recommendedName>
</protein>
<gene>
    <name evidence="1" type="ORF">AXF12_05540</name>
</gene>